<evidence type="ECO:0000313" key="1">
    <source>
        <dbReference type="EMBL" id="KUM47358.1"/>
    </source>
</evidence>
<geneLocation type="mitochondrion" evidence="1"/>
<protein>
    <submittedName>
        <fullName evidence="1">Uncharacterized protein</fullName>
    </submittedName>
</protein>
<name>A0A124GN10_PICGL</name>
<organism evidence="1">
    <name type="scientific">Picea glauca</name>
    <name type="common">White spruce</name>
    <name type="synonym">Pinus glauca</name>
    <dbReference type="NCBI Taxonomy" id="3330"/>
    <lineage>
        <taxon>Eukaryota</taxon>
        <taxon>Viridiplantae</taxon>
        <taxon>Streptophyta</taxon>
        <taxon>Embryophyta</taxon>
        <taxon>Tracheophyta</taxon>
        <taxon>Spermatophyta</taxon>
        <taxon>Pinopsida</taxon>
        <taxon>Pinidae</taxon>
        <taxon>Conifers I</taxon>
        <taxon>Pinales</taxon>
        <taxon>Pinaceae</taxon>
        <taxon>Picea</taxon>
    </lineage>
</organism>
<comment type="caution">
    <text evidence="1">The sequence shown here is derived from an EMBL/GenBank/DDBJ whole genome shotgun (WGS) entry which is preliminary data.</text>
</comment>
<dbReference type="AlphaFoldDB" id="A0A124GN10"/>
<gene>
    <name evidence="1" type="ORF">ABT39_MTgene5543</name>
</gene>
<keyword evidence="1" id="KW-0496">Mitochondrion</keyword>
<sequence>MQLFTLLVRMGPDPFQLYAYFRKSLSECSLLEYQCRNWNDRTKYEQPGPLVVIDRLEC</sequence>
<accession>A0A124GN10</accession>
<proteinExistence type="predicted"/>
<dbReference type="EMBL" id="LKAM01000007">
    <property type="protein sequence ID" value="KUM47358.1"/>
    <property type="molecule type" value="Genomic_DNA"/>
</dbReference>
<reference evidence="1" key="1">
    <citation type="journal article" date="2015" name="Genome Biol. Evol.">
        <title>Organellar Genomes of White Spruce (Picea glauca): Assembly and Annotation.</title>
        <authorList>
            <person name="Jackman S.D."/>
            <person name="Warren R.L."/>
            <person name="Gibb E.A."/>
            <person name="Vandervalk B.P."/>
            <person name="Mohamadi H."/>
            <person name="Chu J."/>
            <person name="Raymond A."/>
            <person name="Pleasance S."/>
            <person name="Coope R."/>
            <person name="Wildung M.R."/>
            <person name="Ritland C.E."/>
            <person name="Bousquet J."/>
            <person name="Jones S.J."/>
            <person name="Bohlmann J."/>
            <person name="Birol I."/>
        </authorList>
    </citation>
    <scope>NUCLEOTIDE SEQUENCE [LARGE SCALE GENOMIC DNA]</scope>
    <source>
        <tissue evidence="1">Flushing bud</tissue>
    </source>
</reference>